<keyword evidence="3" id="KW-1185">Reference proteome</keyword>
<keyword evidence="1" id="KW-0812">Transmembrane</keyword>
<accession>A0A0K1PCH0</accession>
<dbReference type="OrthoDB" id="5524398at2"/>
<dbReference type="Proteomes" id="UP000055590">
    <property type="component" value="Chromosome"/>
</dbReference>
<evidence type="ECO:0000256" key="1">
    <source>
        <dbReference type="SAM" id="Phobius"/>
    </source>
</evidence>
<proteinExistence type="predicted"/>
<evidence type="ECO:0000313" key="3">
    <source>
        <dbReference type="Proteomes" id="UP000055590"/>
    </source>
</evidence>
<feature type="transmembrane region" description="Helical" evidence="1">
    <location>
        <begin position="80"/>
        <end position="104"/>
    </location>
</feature>
<dbReference type="EMBL" id="CP012332">
    <property type="protein sequence ID" value="AKU91205.1"/>
    <property type="molecule type" value="Genomic_DNA"/>
</dbReference>
<dbReference type="AlphaFoldDB" id="A0A0K1PCH0"/>
<dbReference type="STRING" id="1391653.AKJ08_1592"/>
<organism evidence="2 3">
    <name type="scientific">Vulgatibacter incomptus</name>
    <dbReference type="NCBI Taxonomy" id="1391653"/>
    <lineage>
        <taxon>Bacteria</taxon>
        <taxon>Pseudomonadati</taxon>
        <taxon>Myxococcota</taxon>
        <taxon>Myxococcia</taxon>
        <taxon>Myxococcales</taxon>
        <taxon>Cystobacterineae</taxon>
        <taxon>Vulgatibacteraceae</taxon>
        <taxon>Vulgatibacter</taxon>
    </lineage>
</organism>
<keyword evidence="1" id="KW-0472">Membrane</keyword>
<feature type="transmembrane region" description="Helical" evidence="1">
    <location>
        <begin position="140"/>
        <end position="165"/>
    </location>
</feature>
<feature type="transmembrane region" description="Helical" evidence="1">
    <location>
        <begin position="50"/>
        <end position="68"/>
    </location>
</feature>
<feature type="transmembrane region" description="Helical" evidence="1">
    <location>
        <begin position="177"/>
        <end position="200"/>
    </location>
</feature>
<keyword evidence="1" id="KW-1133">Transmembrane helix</keyword>
<gene>
    <name evidence="2" type="ORF">AKJ08_1592</name>
</gene>
<evidence type="ECO:0000313" key="2">
    <source>
        <dbReference type="EMBL" id="AKU91205.1"/>
    </source>
</evidence>
<dbReference type="RefSeq" id="WP_050725550.1">
    <property type="nucleotide sequence ID" value="NZ_CP012332.1"/>
</dbReference>
<name>A0A0K1PCH0_9BACT</name>
<protein>
    <recommendedName>
        <fullName evidence="4">Rod shape-determining protein MreD</fullName>
    </recommendedName>
</protein>
<dbReference type="KEGG" id="vin:AKJ08_1592"/>
<evidence type="ECO:0008006" key="4">
    <source>
        <dbReference type="Google" id="ProtNLM"/>
    </source>
</evidence>
<reference evidence="2 3" key="1">
    <citation type="submission" date="2015-08" db="EMBL/GenBank/DDBJ databases">
        <authorList>
            <person name="Babu N.S."/>
            <person name="Beckwith C.J."/>
            <person name="Beseler K.G."/>
            <person name="Brison A."/>
            <person name="Carone J.V."/>
            <person name="Caskin T.P."/>
            <person name="Diamond M."/>
            <person name="Durham M.E."/>
            <person name="Foxe J.M."/>
            <person name="Go M."/>
            <person name="Henderson B.A."/>
            <person name="Jones I.B."/>
            <person name="McGettigan J.A."/>
            <person name="Micheletti S.J."/>
            <person name="Nasrallah M.E."/>
            <person name="Ortiz D."/>
            <person name="Piller C.R."/>
            <person name="Privatt S.R."/>
            <person name="Schneider S.L."/>
            <person name="Sharp S."/>
            <person name="Smith T.C."/>
            <person name="Stanton J.D."/>
            <person name="Ullery H.E."/>
            <person name="Wilson R.J."/>
            <person name="Serrano M.G."/>
            <person name="Buck G."/>
            <person name="Lee V."/>
            <person name="Wang Y."/>
            <person name="Carvalho R."/>
            <person name="Voegtly L."/>
            <person name="Shi R."/>
            <person name="Duckworth R."/>
            <person name="Johnson A."/>
            <person name="Loviza R."/>
            <person name="Walstead R."/>
            <person name="Shah Z."/>
            <person name="Kiflezghi M."/>
            <person name="Wade K."/>
            <person name="Ball S.L."/>
            <person name="Bradley K.W."/>
            <person name="Asai D.J."/>
            <person name="Bowman C.A."/>
            <person name="Russell D.A."/>
            <person name="Pope W.H."/>
            <person name="Jacobs-Sera D."/>
            <person name="Hendrix R.W."/>
            <person name="Hatfull G.F."/>
        </authorList>
    </citation>
    <scope>NUCLEOTIDE SEQUENCE [LARGE SCALE GENOMIC DNA]</scope>
    <source>
        <strain evidence="2 3">DSM 27710</strain>
    </source>
</reference>
<sequence length="212" mass="22750">MRLLRRLALRLRRGRPVNQRYERSYAHREILGSLALGAPRPVDALRLWRVAVWAGLALISFQIQAGFLTRLGPELVRLDVAVLFVTFFALRLGAIEGSVAAFAVGYVADLFVQGPPGLCRFMAVAVWTTGRMAWPRSGRFSWIGVVIYTTGASFVYQAGILGGLLAVAPPGAGPGSVAWLSLVPQAAIAGLLALPVHGLLGRLDQATQHGKA</sequence>